<accession>A0A7J7MPK1</accession>
<feature type="transmembrane region" description="Helical" evidence="6">
    <location>
        <begin position="12"/>
        <end position="30"/>
    </location>
</feature>
<dbReference type="InterPro" id="IPR030184">
    <property type="entry name" value="WAT1-related"/>
</dbReference>
<dbReference type="Proteomes" id="UP000541444">
    <property type="component" value="Unassembled WGS sequence"/>
</dbReference>
<dbReference type="InterPro" id="IPR037185">
    <property type="entry name" value="EmrE-like"/>
</dbReference>
<feature type="domain" description="EamA" evidence="7">
    <location>
        <begin position="193"/>
        <end position="331"/>
    </location>
</feature>
<dbReference type="GO" id="GO:0016020">
    <property type="term" value="C:membrane"/>
    <property type="evidence" value="ECO:0007669"/>
    <property type="project" value="UniProtKB-SubCell"/>
</dbReference>
<feature type="domain" description="EamA" evidence="7">
    <location>
        <begin position="13"/>
        <end position="153"/>
    </location>
</feature>
<evidence type="ECO:0000256" key="3">
    <source>
        <dbReference type="ARBA" id="ARBA00022692"/>
    </source>
</evidence>
<dbReference type="OrthoDB" id="1728340at2759"/>
<feature type="transmembrane region" description="Helical" evidence="6">
    <location>
        <begin position="287"/>
        <end position="307"/>
    </location>
</feature>
<dbReference type="Pfam" id="PF00892">
    <property type="entry name" value="EamA"/>
    <property type="match status" value="2"/>
</dbReference>
<evidence type="ECO:0000313" key="8">
    <source>
        <dbReference type="EMBL" id="KAF6156764.1"/>
    </source>
</evidence>
<feature type="transmembrane region" description="Helical" evidence="6">
    <location>
        <begin position="74"/>
        <end position="93"/>
    </location>
</feature>
<keyword evidence="9" id="KW-1185">Reference proteome</keyword>
<dbReference type="InterPro" id="IPR000620">
    <property type="entry name" value="EamA_dom"/>
</dbReference>
<name>A0A7J7MPK1_9MAGN</name>
<evidence type="ECO:0000256" key="1">
    <source>
        <dbReference type="ARBA" id="ARBA00004141"/>
    </source>
</evidence>
<evidence type="ECO:0000256" key="2">
    <source>
        <dbReference type="ARBA" id="ARBA00007635"/>
    </source>
</evidence>
<dbReference type="SUPFAM" id="SSF103481">
    <property type="entry name" value="Multidrug resistance efflux transporter EmrE"/>
    <property type="match status" value="2"/>
</dbReference>
<comment type="subcellular location">
    <subcellularLocation>
        <location evidence="1 6">Membrane</location>
        <topology evidence="1 6">Multi-pass membrane protein</topology>
    </subcellularLocation>
</comment>
<feature type="transmembrane region" description="Helical" evidence="6">
    <location>
        <begin position="191"/>
        <end position="211"/>
    </location>
</feature>
<feature type="transmembrane region" description="Helical" evidence="6">
    <location>
        <begin position="257"/>
        <end position="275"/>
    </location>
</feature>
<sequence length="359" mass="39466">MAEMRCCDEWQPVLVMVTIDFALAVVNILLKKIIDEGIDHLVLITYRTSISAAFLTPIAYFWERKRRPSLTRGLLCYLFVSAMLGATLTQYFFFLGMQYTSATFACAFINMVPVITFVMALPFGLETVDLKSKPGKAKVLGTIVCVGGAMLLTFYKGIPLTNQSSHSRPASANMTNQAHGLSQNQKGAERWTIGSLSLIAGALFWSAWFLVQAKISKKYPFQYSSTAIMSFFGALQSATLSSIIHRDIHIWIVKGKIKILMVLYTGIVGSGLCYVGMSWCVKKRGPLFTAAFSPLIQIIVAMFDISILHGKLYLGSVLGSILVIIGLYLLLWGKSNEVKLCDAKPTQTTDEEGGPVPPA</sequence>
<proteinExistence type="inferred from homology"/>
<feature type="transmembrane region" description="Helical" evidence="6">
    <location>
        <begin position="313"/>
        <end position="331"/>
    </location>
</feature>
<feature type="transmembrane region" description="Helical" evidence="6">
    <location>
        <begin position="223"/>
        <end position="245"/>
    </location>
</feature>
<keyword evidence="4 6" id="KW-1133">Transmembrane helix</keyword>
<feature type="transmembrane region" description="Helical" evidence="6">
    <location>
        <begin position="42"/>
        <end position="62"/>
    </location>
</feature>
<evidence type="ECO:0000313" key="9">
    <source>
        <dbReference type="Proteomes" id="UP000541444"/>
    </source>
</evidence>
<gene>
    <name evidence="8" type="ORF">GIB67_033233</name>
</gene>
<dbReference type="GO" id="GO:0022857">
    <property type="term" value="F:transmembrane transporter activity"/>
    <property type="evidence" value="ECO:0007669"/>
    <property type="project" value="InterPro"/>
</dbReference>
<comment type="caution">
    <text evidence="8">The sequence shown here is derived from an EMBL/GenBank/DDBJ whole genome shotgun (WGS) entry which is preliminary data.</text>
</comment>
<dbReference type="PANTHER" id="PTHR31218">
    <property type="entry name" value="WAT1-RELATED PROTEIN"/>
    <property type="match status" value="1"/>
</dbReference>
<protein>
    <recommendedName>
        <fullName evidence="6">WAT1-related protein</fullName>
    </recommendedName>
</protein>
<dbReference type="EMBL" id="JACGCM010001301">
    <property type="protein sequence ID" value="KAF6156764.1"/>
    <property type="molecule type" value="Genomic_DNA"/>
</dbReference>
<evidence type="ECO:0000256" key="5">
    <source>
        <dbReference type="ARBA" id="ARBA00023136"/>
    </source>
</evidence>
<feature type="transmembrane region" description="Helical" evidence="6">
    <location>
        <begin position="137"/>
        <end position="155"/>
    </location>
</feature>
<dbReference type="AlphaFoldDB" id="A0A7J7MPK1"/>
<evidence type="ECO:0000256" key="4">
    <source>
        <dbReference type="ARBA" id="ARBA00022989"/>
    </source>
</evidence>
<comment type="similarity">
    <text evidence="2 6">Belongs to the drug/metabolite transporter (DMT) superfamily. Plant drug/metabolite exporter (P-DME) (TC 2.A.7.4) family.</text>
</comment>
<evidence type="ECO:0000259" key="7">
    <source>
        <dbReference type="Pfam" id="PF00892"/>
    </source>
</evidence>
<reference evidence="8 9" key="1">
    <citation type="journal article" date="2020" name="IScience">
        <title>Genome Sequencing of the Endangered Kingdonia uniflora (Circaeasteraceae, Ranunculales) Reveals Potential Mechanisms of Evolutionary Specialization.</title>
        <authorList>
            <person name="Sun Y."/>
            <person name="Deng T."/>
            <person name="Zhang A."/>
            <person name="Moore M.J."/>
            <person name="Landis J.B."/>
            <person name="Lin N."/>
            <person name="Zhang H."/>
            <person name="Zhang X."/>
            <person name="Huang J."/>
            <person name="Zhang X."/>
            <person name="Sun H."/>
            <person name="Wang H."/>
        </authorList>
    </citation>
    <scope>NUCLEOTIDE SEQUENCE [LARGE SCALE GENOMIC DNA]</scope>
    <source>
        <strain evidence="8">TB1705</strain>
        <tissue evidence="8">Leaf</tissue>
    </source>
</reference>
<organism evidence="8 9">
    <name type="scientific">Kingdonia uniflora</name>
    <dbReference type="NCBI Taxonomy" id="39325"/>
    <lineage>
        <taxon>Eukaryota</taxon>
        <taxon>Viridiplantae</taxon>
        <taxon>Streptophyta</taxon>
        <taxon>Embryophyta</taxon>
        <taxon>Tracheophyta</taxon>
        <taxon>Spermatophyta</taxon>
        <taxon>Magnoliopsida</taxon>
        <taxon>Ranunculales</taxon>
        <taxon>Circaeasteraceae</taxon>
        <taxon>Kingdonia</taxon>
    </lineage>
</organism>
<evidence type="ECO:0000256" key="6">
    <source>
        <dbReference type="RuleBase" id="RU363077"/>
    </source>
</evidence>
<keyword evidence="5 6" id="KW-0472">Membrane</keyword>
<keyword evidence="3 6" id="KW-0812">Transmembrane</keyword>
<feature type="transmembrane region" description="Helical" evidence="6">
    <location>
        <begin position="99"/>
        <end position="125"/>
    </location>
</feature>